<comment type="caution">
    <text evidence="4">Lacks conserved residue(s) required for the propagation of feature annotation.</text>
</comment>
<dbReference type="PROSITE" id="PS51635">
    <property type="entry name" value="PNPLA"/>
    <property type="match status" value="1"/>
</dbReference>
<proteinExistence type="predicted"/>
<dbReference type="eggNOG" id="KOG2214">
    <property type="taxonomic scope" value="Eukaryota"/>
</dbReference>
<dbReference type="PANTHER" id="PTHR14226:SF10">
    <property type="entry name" value="TRIACYLGLYCEROL LIPASE 4-RELATED"/>
    <property type="match status" value="1"/>
</dbReference>
<keyword evidence="1" id="KW-0378">Hydrolase</keyword>
<dbReference type="SUPFAM" id="SSF52151">
    <property type="entry name" value="FabD/lysophospholipase-like"/>
    <property type="match status" value="1"/>
</dbReference>
<evidence type="ECO:0000313" key="7">
    <source>
        <dbReference type="Proteomes" id="UP000008141"/>
    </source>
</evidence>
<dbReference type="GO" id="GO:0004806">
    <property type="term" value="F:triacylglycerol lipase activity"/>
    <property type="evidence" value="ECO:0007669"/>
    <property type="project" value="InterPro"/>
</dbReference>
<dbReference type="InterPro" id="IPR050301">
    <property type="entry name" value="NTE"/>
</dbReference>
<sequence>MADVVGGLAVAVLQGLKAAALEPRLLRTLLIAGAPLRLAVAANVWAGRSIRSLAAEIVRRLLELSGWLFGRVDARRLRAFERAYFRVRRWHVALATAVAAKAVQWAVRQWVEAASGARARRKALQRRMQEAEGYEEWAVAAQELEALRGMGAKSRRLLEERLYDRRLLQERLAYLRRVRQAGDVQEVMFAVRADLIRNLGNMTNSELHRHFPAVPDLIRQYIQQVQADLQYITASAGGLTHVGTLQDHVVLQERLRRVLGDLTFAEGYQRSGRILNVSVSAADTSEPPRLLNYLTAPNVLIWSAVACSSAFPFLYAPQQLLARDSHGAVVDFNAQEAGEMQRRWRDGSLEEDLPMRGLSEMFNVNYFVVSQANPYVLPLIALKRLAPHRLGNLVEGEFKHRWCRAHCAKSVINLSKADLLVALNEGRRATWGKLSAIQANCAIEATIDECLRQVTAFANAQRRRAARRSSRAAAAAAAANGGAAGGGAAAGEAALRRGIPSWLHMPSLGIPRIDSRDMGLLTPTASRSGLAPSSSDYFDQAAPDLSLARSPRASGSSSALHLSVQEQLTETMVPEDAEREEEQVAAAAAEAAAEAAARDGAPGDAAAPAPAALATAASEAEEVLDVLPLPMLESGRELWRDFFLLTPATSAAPTTSLDFIAP</sequence>
<accession>E1ZBC8</accession>
<keyword evidence="2" id="KW-0442">Lipid degradation</keyword>
<evidence type="ECO:0000256" key="2">
    <source>
        <dbReference type="ARBA" id="ARBA00022963"/>
    </source>
</evidence>
<dbReference type="KEGG" id="cvr:CHLNCDRAFT_144397"/>
<dbReference type="OrthoDB" id="15478at2759"/>
<dbReference type="EMBL" id="GL433841">
    <property type="protein sequence ID" value="EFN56832.1"/>
    <property type="molecule type" value="Genomic_DNA"/>
</dbReference>
<dbReference type="AlphaFoldDB" id="E1ZBC8"/>
<reference evidence="6 7" key="1">
    <citation type="journal article" date="2010" name="Plant Cell">
        <title>The Chlorella variabilis NC64A genome reveals adaptation to photosymbiosis, coevolution with viruses, and cryptic sex.</title>
        <authorList>
            <person name="Blanc G."/>
            <person name="Duncan G."/>
            <person name="Agarkova I."/>
            <person name="Borodovsky M."/>
            <person name="Gurnon J."/>
            <person name="Kuo A."/>
            <person name="Lindquist E."/>
            <person name="Lucas S."/>
            <person name="Pangilinan J."/>
            <person name="Polle J."/>
            <person name="Salamov A."/>
            <person name="Terry A."/>
            <person name="Yamada T."/>
            <person name="Dunigan D.D."/>
            <person name="Grigoriev I.V."/>
            <person name="Claverie J.M."/>
            <person name="Van Etten J.L."/>
        </authorList>
    </citation>
    <scope>NUCLEOTIDE SEQUENCE [LARGE SCALE GENOMIC DNA]</scope>
    <source>
        <strain evidence="6 7">NC64A</strain>
    </source>
</reference>
<dbReference type="Proteomes" id="UP000008141">
    <property type="component" value="Unassembled WGS sequence"/>
</dbReference>
<dbReference type="Gene3D" id="3.40.1090.10">
    <property type="entry name" value="Cytosolic phospholipase A2 catalytic domain"/>
    <property type="match status" value="1"/>
</dbReference>
<feature type="domain" description="PNPLA" evidence="5">
    <location>
        <begin position="168"/>
        <end position="359"/>
    </location>
</feature>
<dbReference type="InParanoid" id="E1ZBC8"/>
<dbReference type="InterPro" id="IPR002641">
    <property type="entry name" value="PNPLA_dom"/>
</dbReference>
<keyword evidence="7" id="KW-1185">Reference proteome</keyword>
<dbReference type="GeneID" id="17356060"/>
<dbReference type="RefSeq" id="XP_005848934.1">
    <property type="nucleotide sequence ID" value="XM_005848872.1"/>
</dbReference>
<dbReference type="InterPro" id="IPR016035">
    <property type="entry name" value="Acyl_Trfase/lysoPLipase"/>
</dbReference>
<evidence type="ECO:0000259" key="5">
    <source>
        <dbReference type="PROSITE" id="PS51635"/>
    </source>
</evidence>
<dbReference type="Pfam" id="PF11815">
    <property type="entry name" value="DUF3336"/>
    <property type="match status" value="1"/>
</dbReference>
<keyword evidence="3" id="KW-0443">Lipid metabolism</keyword>
<evidence type="ECO:0000313" key="6">
    <source>
        <dbReference type="EMBL" id="EFN56832.1"/>
    </source>
</evidence>
<gene>
    <name evidence="6" type="ORF">CHLNCDRAFT_144397</name>
</gene>
<dbReference type="PANTHER" id="PTHR14226">
    <property type="entry name" value="NEUROPATHY TARGET ESTERASE/SWISS CHEESE D.MELANOGASTER"/>
    <property type="match status" value="1"/>
</dbReference>
<dbReference type="InterPro" id="IPR021771">
    <property type="entry name" value="Triacylglycerol_lipase_N"/>
</dbReference>
<organism evidence="7">
    <name type="scientific">Chlorella variabilis</name>
    <name type="common">Green alga</name>
    <dbReference type="NCBI Taxonomy" id="554065"/>
    <lineage>
        <taxon>Eukaryota</taxon>
        <taxon>Viridiplantae</taxon>
        <taxon>Chlorophyta</taxon>
        <taxon>core chlorophytes</taxon>
        <taxon>Trebouxiophyceae</taxon>
        <taxon>Chlorellales</taxon>
        <taxon>Chlorellaceae</taxon>
        <taxon>Chlorella clade</taxon>
        <taxon>Chlorella</taxon>
    </lineage>
</organism>
<evidence type="ECO:0000256" key="1">
    <source>
        <dbReference type="ARBA" id="ARBA00022801"/>
    </source>
</evidence>
<protein>
    <recommendedName>
        <fullName evidence="5">PNPLA domain-containing protein</fullName>
    </recommendedName>
</protein>
<evidence type="ECO:0000256" key="3">
    <source>
        <dbReference type="ARBA" id="ARBA00023098"/>
    </source>
</evidence>
<name>E1ZBC8_CHLVA</name>
<dbReference type="STRING" id="554065.E1ZBC8"/>
<evidence type="ECO:0000256" key="4">
    <source>
        <dbReference type="PROSITE-ProRule" id="PRU01161"/>
    </source>
</evidence>
<dbReference type="GO" id="GO:0016042">
    <property type="term" value="P:lipid catabolic process"/>
    <property type="evidence" value="ECO:0007669"/>
    <property type="project" value="UniProtKB-KW"/>
</dbReference>